<proteinExistence type="predicted"/>
<accession>A0A917G8X1</accession>
<dbReference type="SMART" id="SM00850">
    <property type="entry name" value="LytTR"/>
    <property type="match status" value="1"/>
</dbReference>
<dbReference type="PROSITE" id="PS50930">
    <property type="entry name" value="HTH_LYTTR"/>
    <property type="match status" value="1"/>
</dbReference>
<dbReference type="PROSITE" id="PS50110">
    <property type="entry name" value="RESPONSE_REGULATORY"/>
    <property type="match status" value="1"/>
</dbReference>
<evidence type="ECO:0000256" key="3">
    <source>
        <dbReference type="ARBA" id="ARBA00023159"/>
    </source>
</evidence>
<gene>
    <name evidence="8" type="ORF">GCM10007425_25240</name>
</gene>
<feature type="domain" description="Response regulatory" evidence="6">
    <location>
        <begin position="2"/>
        <end position="125"/>
    </location>
</feature>
<dbReference type="Pfam" id="PF04397">
    <property type="entry name" value="LytTR"/>
    <property type="match status" value="1"/>
</dbReference>
<dbReference type="Gene3D" id="3.40.50.2300">
    <property type="match status" value="1"/>
</dbReference>
<comment type="function">
    <text evidence="4">Required for high-level post-exponential phase expression of a series of secreted proteins.</text>
</comment>
<dbReference type="InterPro" id="IPR046947">
    <property type="entry name" value="LytR-like"/>
</dbReference>
<dbReference type="PANTHER" id="PTHR37299:SF3">
    <property type="entry name" value="STAGE 0 SPORULATION PROTEIN A HOMOLOG"/>
    <property type="match status" value="1"/>
</dbReference>
<keyword evidence="9" id="KW-1185">Reference proteome</keyword>
<evidence type="ECO:0000313" key="8">
    <source>
        <dbReference type="EMBL" id="GGG29562.1"/>
    </source>
</evidence>
<evidence type="ECO:0000259" key="6">
    <source>
        <dbReference type="PROSITE" id="PS50110"/>
    </source>
</evidence>
<organism evidence="8 9">
    <name type="scientific">Lysinibacillus alkalisoli</name>
    <dbReference type="NCBI Taxonomy" id="1911548"/>
    <lineage>
        <taxon>Bacteria</taxon>
        <taxon>Bacillati</taxon>
        <taxon>Bacillota</taxon>
        <taxon>Bacilli</taxon>
        <taxon>Bacillales</taxon>
        <taxon>Bacillaceae</taxon>
        <taxon>Lysinibacillus</taxon>
    </lineage>
</organism>
<dbReference type="GO" id="GO:0000156">
    <property type="term" value="F:phosphorelay response regulator activity"/>
    <property type="evidence" value="ECO:0007669"/>
    <property type="project" value="InterPro"/>
</dbReference>
<dbReference type="SUPFAM" id="SSF52172">
    <property type="entry name" value="CheY-like"/>
    <property type="match status" value="1"/>
</dbReference>
<dbReference type="EMBL" id="BMJT01000008">
    <property type="protein sequence ID" value="GGG29562.1"/>
    <property type="molecule type" value="Genomic_DNA"/>
</dbReference>
<feature type="modified residue" description="4-aspartylphosphate" evidence="5">
    <location>
        <position position="58"/>
    </location>
</feature>
<keyword evidence="2" id="KW-0902">Two-component regulatory system</keyword>
<evidence type="ECO:0000259" key="7">
    <source>
        <dbReference type="PROSITE" id="PS50930"/>
    </source>
</evidence>
<dbReference type="Gene3D" id="2.40.50.1020">
    <property type="entry name" value="LytTr DNA-binding domain"/>
    <property type="match status" value="1"/>
</dbReference>
<evidence type="ECO:0000256" key="4">
    <source>
        <dbReference type="ARBA" id="ARBA00037164"/>
    </source>
</evidence>
<sequence>MAIFILEDDVMQAQQLKKQLQETCTRYAIDDTIYTTSRPQELISWIPTSSPYALYFLDIEIKGDNRQGLKTAQQIRTLDPTGMIVFITTHAELAPISYEYMVSAFTYIVKQAPLEKRLQQITACIEQYAKNNANPAIPDDFIVDTAWTTVRLPFSTLQYIMTAEPHRLEAITTQQVVQFYGTLKEVEGIDTRLFRCHQSYVVYVPNIRAIDYKARIIHMQAGVDIPFSRRNLRKLKALIQR</sequence>
<dbReference type="Pfam" id="PF00072">
    <property type="entry name" value="Response_reg"/>
    <property type="match status" value="1"/>
</dbReference>
<dbReference type="InterPro" id="IPR007492">
    <property type="entry name" value="LytTR_DNA-bd_dom"/>
</dbReference>
<comment type="caution">
    <text evidence="8">The sequence shown here is derived from an EMBL/GenBank/DDBJ whole genome shotgun (WGS) entry which is preliminary data.</text>
</comment>
<name>A0A917G8X1_9BACI</name>
<dbReference type="Proteomes" id="UP000616608">
    <property type="component" value="Unassembled WGS sequence"/>
</dbReference>
<keyword evidence="1" id="KW-0963">Cytoplasm</keyword>
<evidence type="ECO:0000313" key="9">
    <source>
        <dbReference type="Proteomes" id="UP000616608"/>
    </source>
</evidence>
<evidence type="ECO:0000256" key="5">
    <source>
        <dbReference type="PROSITE-ProRule" id="PRU00169"/>
    </source>
</evidence>
<dbReference type="InterPro" id="IPR011006">
    <property type="entry name" value="CheY-like_superfamily"/>
</dbReference>
<keyword evidence="3" id="KW-0010">Activator</keyword>
<evidence type="ECO:0000256" key="1">
    <source>
        <dbReference type="ARBA" id="ARBA00022490"/>
    </source>
</evidence>
<evidence type="ECO:0000256" key="2">
    <source>
        <dbReference type="ARBA" id="ARBA00023012"/>
    </source>
</evidence>
<dbReference type="PANTHER" id="PTHR37299">
    <property type="entry name" value="TRANSCRIPTIONAL REGULATOR-RELATED"/>
    <property type="match status" value="1"/>
</dbReference>
<dbReference type="InterPro" id="IPR001789">
    <property type="entry name" value="Sig_transdc_resp-reg_receiver"/>
</dbReference>
<reference evidence="8" key="1">
    <citation type="journal article" date="2014" name="Int. J. Syst. Evol. Microbiol.">
        <title>Complete genome sequence of Corynebacterium casei LMG S-19264T (=DSM 44701T), isolated from a smear-ripened cheese.</title>
        <authorList>
            <consortium name="US DOE Joint Genome Institute (JGI-PGF)"/>
            <person name="Walter F."/>
            <person name="Albersmeier A."/>
            <person name="Kalinowski J."/>
            <person name="Ruckert C."/>
        </authorList>
    </citation>
    <scope>NUCLEOTIDE SEQUENCE</scope>
    <source>
        <strain evidence="8">CGMCC 1.15760</strain>
    </source>
</reference>
<dbReference type="GO" id="GO:0003677">
    <property type="term" value="F:DNA binding"/>
    <property type="evidence" value="ECO:0007669"/>
    <property type="project" value="InterPro"/>
</dbReference>
<feature type="domain" description="HTH LytTR-type" evidence="7">
    <location>
        <begin position="163"/>
        <end position="241"/>
    </location>
</feature>
<reference evidence="8" key="2">
    <citation type="submission" date="2020-09" db="EMBL/GenBank/DDBJ databases">
        <authorList>
            <person name="Sun Q."/>
            <person name="Zhou Y."/>
        </authorList>
    </citation>
    <scope>NUCLEOTIDE SEQUENCE</scope>
    <source>
        <strain evidence="8">CGMCC 1.15760</strain>
    </source>
</reference>
<protein>
    <submittedName>
        <fullName evidence="8">Transcriptional regulator</fullName>
    </submittedName>
</protein>
<dbReference type="AlphaFoldDB" id="A0A917G8X1"/>
<dbReference type="SMART" id="SM00448">
    <property type="entry name" value="REC"/>
    <property type="match status" value="1"/>
</dbReference>
<keyword evidence="5" id="KW-0597">Phosphoprotein</keyword>
<dbReference type="RefSeq" id="WP_188615414.1">
    <property type="nucleotide sequence ID" value="NZ_BMJT01000008.1"/>
</dbReference>